<dbReference type="Pfam" id="PF04082">
    <property type="entry name" value="Fungal_trans"/>
    <property type="match status" value="1"/>
</dbReference>
<proteinExistence type="predicted"/>
<dbReference type="InterPro" id="IPR007219">
    <property type="entry name" value="XnlR_reg_dom"/>
</dbReference>
<dbReference type="PANTHER" id="PTHR31001:SF49">
    <property type="entry name" value="ZN(II)2CYS6 TRANSCRIPTION FACTOR (EUROFUNG)"/>
    <property type="match status" value="1"/>
</dbReference>
<dbReference type="Gene3D" id="4.10.240.10">
    <property type="entry name" value="Zn(2)-C6 fungal-type DNA-binding domain"/>
    <property type="match status" value="1"/>
</dbReference>
<dbReference type="PROSITE" id="PS00463">
    <property type="entry name" value="ZN2_CY6_FUNGAL_1"/>
    <property type="match status" value="1"/>
</dbReference>
<dbReference type="PROSITE" id="PS50048">
    <property type="entry name" value="ZN2_CY6_FUNGAL_2"/>
    <property type="match status" value="1"/>
</dbReference>
<dbReference type="Pfam" id="PF00172">
    <property type="entry name" value="Zn_clus"/>
    <property type="match status" value="1"/>
</dbReference>
<evidence type="ECO:0000256" key="4">
    <source>
        <dbReference type="SAM" id="MobiDB-lite"/>
    </source>
</evidence>
<evidence type="ECO:0000256" key="3">
    <source>
        <dbReference type="ARBA" id="ARBA00023242"/>
    </source>
</evidence>
<keyword evidence="3" id="KW-0539">Nucleus</keyword>
<dbReference type="SMART" id="SM00906">
    <property type="entry name" value="Fungal_trans"/>
    <property type="match status" value="1"/>
</dbReference>
<dbReference type="CDD" id="cd12148">
    <property type="entry name" value="fungal_TF_MHR"/>
    <property type="match status" value="1"/>
</dbReference>
<dbReference type="SMART" id="SM00066">
    <property type="entry name" value="GAL4"/>
    <property type="match status" value="1"/>
</dbReference>
<feature type="region of interest" description="Disordered" evidence="4">
    <location>
        <begin position="108"/>
        <end position="142"/>
    </location>
</feature>
<protein>
    <submittedName>
        <fullName evidence="6">Transcription factor</fullName>
    </submittedName>
</protein>
<dbReference type="Proteomes" id="UP001174694">
    <property type="component" value="Unassembled WGS sequence"/>
</dbReference>
<organism evidence="6 7">
    <name type="scientific">Pleurostoma richardsiae</name>
    <dbReference type="NCBI Taxonomy" id="41990"/>
    <lineage>
        <taxon>Eukaryota</taxon>
        <taxon>Fungi</taxon>
        <taxon>Dikarya</taxon>
        <taxon>Ascomycota</taxon>
        <taxon>Pezizomycotina</taxon>
        <taxon>Sordariomycetes</taxon>
        <taxon>Sordariomycetidae</taxon>
        <taxon>Calosphaeriales</taxon>
        <taxon>Pleurostomataceae</taxon>
        <taxon>Pleurostoma</taxon>
    </lineage>
</organism>
<sequence length="736" mass="81922">MDTRLPLTLGAASDPQERPSGSRKPPVDPKRRRDKPQLSCNVCRKRKSRCNRARPCETCVRKGLEHKCVYPEHTAVGAGSPGVKHSTGVQERIDELERQVLALMRRVGDRAASPTQREQSPHTSFSPCGGGMQSQSISDPSHVSDNMGCLDLGNSQAHYVEGAHWLAILDRIADLRDQCEANPSPDGPCPAANPGLGPARVDLAHAEEAKAKHREILDAIPPKPLADVLLEKYWAVLSISHTLIHKPTFMKEYSRFWESPADTPVMWVGLLFAMLGIGALHWDIAPSDTEGPGITLPSGAEPQRLVDLYRTKVVQCLVLGQYAKGPAFTIETLLHYLHLNYVPAEDTEIGIWVMLGTLVRMAQRMGYHRDGSHFPRMSAFQAEIRRRVWLVIFELDVIVAAHFGLPRMINPKHCDVNFPRVLLEDESSYDEEELPRSRETEDNVAFMIYKHKLLAMLADITDVTILATPPSHNEVLELFTKLQEVYLGLPSEYRSSETAETSEETPKEFLRRLIIELLYQKARCRLHRGYMLAADTGDCYSLARGHCIDAALEISKHQSRLHHATQPGGKIYAYWRVSSMIRQDFLFAATILCLAVDQNINGVASDSSELKEETVAALSGSYDIWVQWAAKSQEAKRAVHMLQVVLSKARRLSYPGTDKLGPALIQDLDQDVRSIDSPAVAEFLSVPPWAPDTTDLWCLEFGDSPLDKNVMDSWSFSVVSTPPTPTSALGSLHSGT</sequence>
<dbReference type="GO" id="GO:0000981">
    <property type="term" value="F:DNA-binding transcription factor activity, RNA polymerase II-specific"/>
    <property type="evidence" value="ECO:0007669"/>
    <property type="project" value="InterPro"/>
</dbReference>
<evidence type="ECO:0000259" key="5">
    <source>
        <dbReference type="PROSITE" id="PS50048"/>
    </source>
</evidence>
<keyword evidence="2" id="KW-0479">Metal-binding</keyword>
<dbReference type="InterPro" id="IPR050613">
    <property type="entry name" value="Sec_Metabolite_Reg"/>
</dbReference>
<feature type="region of interest" description="Disordered" evidence="4">
    <location>
        <begin position="179"/>
        <end position="198"/>
    </location>
</feature>
<feature type="domain" description="Zn(2)-C6 fungal-type" evidence="5">
    <location>
        <begin position="39"/>
        <end position="70"/>
    </location>
</feature>
<feature type="compositionally biased region" description="Polar residues" evidence="4">
    <location>
        <begin position="133"/>
        <end position="142"/>
    </location>
</feature>
<dbReference type="SUPFAM" id="SSF57701">
    <property type="entry name" value="Zn2/Cys6 DNA-binding domain"/>
    <property type="match status" value="1"/>
</dbReference>
<evidence type="ECO:0000256" key="2">
    <source>
        <dbReference type="ARBA" id="ARBA00022723"/>
    </source>
</evidence>
<comment type="caution">
    <text evidence="6">The sequence shown here is derived from an EMBL/GenBank/DDBJ whole genome shotgun (WGS) entry which is preliminary data.</text>
</comment>
<feature type="region of interest" description="Disordered" evidence="4">
    <location>
        <begin position="1"/>
        <end position="37"/>
    </location>
</feature>
<comment type="subcellular location">
    <subcellularLocation>
        <location evidence="1">Nucleus</location>
    </subcellularLocation>
</comment>
<dbReference type="CDD" id="cd00067">
    <property type="entry name" value="GAL4"/>
    <property type="match status" value="1"/>
</dbReference>
<feature type="compositionally biased region" description="Polar residues" evidence="4">
    <location>
        <begin position="113"/>
        <end position="126"/>
    </location>
</feature>
<dbReference type="GO" id="GO:0008270">
    <property type="term" value="F:zinc ion binding"/>
    <property type="evidence" value="ECO:0007669"/>
    <property type="project" value="InterPro"/>
</dbReference>
<dbReference type="InterPro" id="IPR036864">
    <property type="entry name" value="Zn2-C6_fun-type_DNA-bd_sf"/>
</dbReference>
<name>A0AA38RD68_9PEZI</name>
<dbReference type="InterPro" id="IPR001138">
    <property type="entry name" value="Zn2Cys6_DnaBD"/>
</dbReference>
<dbReference type="GO" id="GO:0006351">
    <property type="term" value="P:DNA-templated transcription"/>
    <property type="evidence" value="ECO:0007669"/>
    <property type="project" value="InterPro"/>
</dbReference>
<evidence type="ECO:0000313" key="7">
    <source>
        <dbReference type="Proteomes" id="UP001174694"/>
    </source>
</evidence>
<reference evidence="6" key="1">
    <citation type="submission" date="2022-07" db="EMBL/GenBank/DDBJ databases">
        <title>Fungi with potential for degradation of polypropylene.</title>
        <authorList>
            <person name="Gostincar C."/>
        </authorList>
    </citation>
    <scope>NUCLEOTIDE SEQUENCE</scope>
    <source>
        <strain evidence="6">EXF-13308</strain>
    </source>
</reference>
<dbReference type="AlphaFoldDB" id="A0AA38RD68"/>
<dbReference type="PANTHER" id="PTHR31001">
    <property type="entry name" value="UNCHARACTERIZED TRANSCRIPTIONAL REGULATORY PROTEIN"/>
    <property type="match status" value="1"/>
</dbReference>
<accession>A0AA38RD68</accession>
<gene>
    <name evidence="6" type="ORF">NKR23_g6440</name>
</gene>
<evidence type="ECO:0000256" key="1">
    <source>
        <dbReference type="ARBA" id="ARBA00004123"/>
    </source>
</evidence>
<dbReference type="GO" id="GO:0003677">
    <property type="term" value="F:DNA binding"/>
    <property type="evidence" value="ECO:0007669"/>
    <property type="project" value="InterPro"/>
</dbReference>
<dbReference type="EMBL" id="JANBVO010000018">
    <property type="protein sequence ID" value="KAJ9143828.1"/>
    <property type="molecule type" value="Genomic_DNA"/>
</dbReference>
<dbReference type="GO" id="GO:0005634">
    <property type="term" value="C:nucleus"/>
    <property type="evidence" value="ECO:0007669"/>
    <property type="project" value="UniProtKB-SubCell"/>
</dbReference>
<evidence type="ECO:0000313" key="6">
    <source>
        <dbReference type="EMBL" id="KAJ9143828.1"/>
    </source>
</evidence>
<keyword evidence="7" id="KW-1185">Reference proteome</keyword>